<keyword evidence="2" id="KW-1185">Reference proteome</keyword>
<dbReference type="Proteomes" id="UP000193642">
    <property type="component" value="Unassembled WGS sequence"/>
</dbReference>
<reference evidence="1 2" key="1">
    <citation type="submission" date="2016-07" db="EMBL/GenBank/DDBJ databases">
        <title>Pervasive Adenine N6-methylation of Active Genes in Fungi.</title>
        <authorList>
            <consortium name="DOE Joint Genome Institute"/>
            <person name="Mondo S.J."/>
            <person name="Dannebaum R.O."/>
            <person name="Kuo R.C."/>
            <person name="Labutti K."/>
            <person name="Haridas S."/>
            <person name="Kuo A."/>
            <person name="Salamov A."/>
            <person name="Ahrendt S.R."/>
            <person name="Lipzen A."/>
            <person name="Sullivan W."/>
            <person name="Andreopoulos W.B."/>
            <person name="Clum A."/>
            <person name="Lindquist E."/>
            <person name="Daum C."/>
            <person name="Ramamoorthy G.K."/>
            <person name="Gryganskyi A."/>
            <person name="Culley D."/>
            <person name="Magnuson J.K."/>
            <person name="James T.Y."/>
            <person name="O'Malley M.A."/>
            <person name="Stajich J.E."/>
            <person name="Spatafora J.W."/>
            <person name="Visel A."/>
            <person name="Grigoriev I.V."/>
        </authorList>
    </citation>
    <scope>NUCLEOTIDE SEQUENCE [LARGE SCALE GENOMIC DNA]</scope>
    <source>
        <strain evidence="1 2">JEL800</strain>
    </source>
</reference>
<evidence type="ECO:0000313" key="1">
    <source>
        <dbReference type="EMBL" id="ORY48905.1"/>
    </source>
</evidence>
<sequence length="80" mass="9120">MNGNYGAAFFLPLSENYHGLKLWPEQAAKHLCKSDTSCLWESRASLVATSSKRVNNWCVRHFPERFKDLAYVDGSGKVVW</sequence>
<organism evidence="1 2">
    <name type="scientific">Rhizoclosmatium globosum</name>
    <dbReference type="NCBI Taxonomy" id="329046"/>
    <lineage>
        <taxon>Eukaryota</taxon>
        <taxon>Fungi</taxon>
        <taxon>Fungi incertae sedis</taxon>
        <taxon>Chytridiomycota</taxon>
        <taxon>Chytridiomycota incertae sedis</taxon>
        <taxon>Chytridiomycetes</taxon>
        <taxon>Chytridiales</taxon>
        <taxon>Chytriomycetaceae</taxon>
        <taxon>Rhizoclosmatium</taxon>
    </lineage>
</organism>
<comment type="caution">
    <text evidence="1">The sequence shown here is derived from an EMBL/GenBank/DDBJ whole genome shotgun (WGS) entry which is preliminary data.</text>
</comment>
<name>A0A1Y2CRC5_9FUNG</name>
<dbReference type="EMBL" id="MCGO01000010">
    <property type="protein sequence ID" value="ORY48905.1"/>
    <property type="molecule type" value="Genomic_DNA"/>
</dbReference>
<evidence type="ECO:0000313" key="2">
    <source>
        <dbReference type="Proteomes" id="UP000193642"/>
    </source>
</evidence>
<protein>
    <submittedName>
        <fullName evidence="1">Uncharacterized protein</fullName>
    </submittedName>
</protein>
<gene>
    <name evidence="1" type="ORF">BCR33DRAFT_714014</name>
</gene>
<accession>A0A1Y2CRC5</accession>
<dbReference type="AlphaFoldDB" id="A0A1Y2CRC5"/>
<proteinExistence type="predicted"/>